<comment type="caution">
    <text evidence="1">The sequence shown here is derived from an EMBL/GenBank/DDBJ whole genome shotgun (WGS) entry which is preliminary data.</text>
</comment>
<protein>
    <submittedName>
        <fullName evidence="1">Two component transcriptional regulator</fullName>
    </submittedName>
</protein>
<dbReference type="Proteomes" id="UP000019109">
    <property type="component" value="Unassembled WGS sequence"/>
</dbReference>
<dbReference type="AlphaFoldDB" id="W4VBK6"/>
<keyword evidence="2" id="KW-1185">Reference proteome</keyword>
<organism evidence="1 2">
    <name type="scientific">Acetivibrio straminisolvens JCM 21531</name>
    <dbReference type="NCBI Taxonomy" id="1294263"/>
    <lineage>
        <taxon>Bacteria</taxon>
        <taxon>Bacillati</taxon>
        <taxon>Bacillota</taxon>
        <taxon>Clostridia</taxon>
        <taxon>Eubacteriales</taxon>
        <taxon>Oscillospiraceae</taxon>
        <taxon>Acetivibrio</taxon>
    </lineage>
</organism>
<accession>W4VBK6</accession>
<evidence type="ECO:0000313" key="1">
    <source>
        <dbReference type="EMBL" id="GAE90561.1"/>
    </source>
</evidence>
<dbReference type="EMBL" id="BAVR01000077">
    <property type="protein sequence ID" value="GAE90561.1"/>
    <property type="molecule type" value="Genomic_DNA"/>
</dbReference>
<name>W4VBK6_9FIRM</name>
<evidence type="ECO:0000313" key="2">
    <source>
        <dbReference type="Proteomes" id="UP000019109"/>
    </source>
</evidence>
<reference evidence="1" key="1">
    <citation type="journal article" date="2014" name="Genome Announc.">
        <title>Draft Genome Sequence of Clostridium straminisolvens Strain JCM 21531T, Isolated from a Cellulose-Degrading Bacterial Community.</title>
        <authorList>
            <person name="Yuki M."/>
            <person name="Oshima K."/>
            <person name="Suda W."/>
            <person name="Sakamoto M."/>
            <person name="Kitamura K."/>
            <person name="Iida T."/>
            <person name="Hattori M."/>
            <person name="Ohkuma M."/>
        </authorList>
    </citation>
    <scope>NUCLEOTIDE SEQUENCE [LARGE SCALE GENOMIC DNA]</scope>
    <source>
        <strain evidence="1">JCM 21531</strain>
    </source>
</reference>
<dbReference type="STRING" id="1294263.JCM21531_4184"/>
<gene>
    <name evidence="1" type="ORF">JCM21531_4184</name>
</gene>
<proteinExistence type="predicted"/>
<sequence>MSEYITKVKMECAEYQISKGEYRNYEISGILGYKKTD</sequence>